<dbReference type="InterPro" id="IPR027278">
    <property type="entry name" value="ACCD_DCysDesulf"/>
</dbReference>
<dbReference type="PIRSF" id="PIRSF006278">
    <property type="entry name" value="ACCD_DCysDesulf"/>
    <property type="match status" value="1"/>
</dbReference>
<dbReference type="Gene3D" id="3.40.50.1100">
    <property type="match status" value="2"/>
</dbReference>
<keyword evidence="3" id="KW-0663">Pyridoxal phosphate</keyword>
<dbReference type="InterPro" id="IPR001926">
    <property type="entry name" value="TrpB-like_PALP"/>
</dbReference>
<proteinExistence type="inferred from homology"/>
<evidence type="ECO:0000256" key="3">
    <source>
        <dbReference type="ARBA" id="ARBA00022898"/>
    </source>
</evidence>
<organism evidence="5">
    <name type="scientific">freshwater metagenome</name>
    <dbReference type="NCBI Taxonomy" id="449393"/>
    <lineage>
        <taxon>unclassified sequences</taxon>
        <taxon>metagenomes</taxon>
        <taxon>ecological metagenomes</taxon>
    </lineage>
</organism>
<dbReference type="EMBL" id="CAFBMK010000502">
    <property type="protein sequence ID" value="CAB4961816.1"/>
    <property type="molecule type" value="Genomic_DNA"/>
</dbReference>
<evidence type="ECO:0000256" key="2">
    <source>
        <dbReference type="ARBA" id="ARBA00008639"/>
    </source>
</evidence>
<accession>A0A6J7L0X4</accession>
<comment type="similarity">
    <text evidence="2">Belongs to the ACC deaminase/D-cysteine desulfhydrase family.</text>
</comment>
<dbReference type="PANTHER" id="PTHR43780:SF2">
    <property type="entry name" value="1-AMINOCYCLOPROPANE-1-CARBOXYLATE DEAMINASE-RELATED"/>
    <property type="match status" value="1"/>
</dbReference>
<sequence length="325" mass="32045">MSAPGPAPVALATWPTPAEPAPRLAEAVGLAPADLVLKRDDLSGLGGGGNKVRKLEHLVARAVADGATTLVTTGAPQSNHARLTAAAAARLGLEAVLVLPGAPGPVRGNLLLDELLGARIAWAGDVDAAGLDAAAAAAADDVRARGGVPVVLPFGGSDAVGARGYVTAGEELREQVPDLAHVVVALGSGGTMAGLVAALGADRVLGVDTGATPDGRARVARLVDELVGDGHVLPGDGGAPPAASLRIRDDQVGDGYATVTPGARSALGLAARTAGVVLDPIYTARALAGLVAAVADGDVRPGQRTVFLHSGGLPGLFAHDLDAVR</sequence>
<gene>
    <name evidence="5" type="ORF">UFOPK3564_04109</name>
</gene>
<feature type="domain" description="Tryptophan synthase beta chain-like PALP" evidence="4">
    <location>
        <begin position="11"/>
        <end position="311"/>
    </location>
</feature>
<name>A0A6J7L0X4_9ZZZZ</name>
<dbReference type="InterPro" id="IPR036052">
    <property type="entry name" value="TrpB-like_PALP_sf"/>
</dbReference>
<dbReference type="SUPFAM" id="SSF53686">
    <property type="entry name" value="Tryptophan synthase beta subunit-like PLP-dependent enzymes"/>
    <property type="match status" value="1"/>
</dbReference>
<dbReference type="Pfam" id="PF00291">
    <property type="entry name" value="PALP"/>
    <property type="match status" value="1"/>
</dbReference>
<evidence type="ECO:0000256" key="1">
    <source>
        <dbReference type="ARBA" id="ARBA00001933"/>
    </source>
</evidence>
<evidence type="ECO:0000259" key="4">
    <source>
        <dbReference type="Pfam" id="PF00291"/>
    </source>
</evidence>
<evidence type="ECO:0000313" key="5">
    <source>
        <dbReference type="EMBL" id="CAB4961816.1"/>
    </source>
</evidence>
<reference evidence="5" key="1">
    <citation type="submission" date="2020-05" db="EMBL/GenBank/DDBJ databases">
        <authorList>
            <person name="Chiriac C."/>
            <person name="Salcher M."/>
            <person name="Ghai R."/>
            <person name="Kavagutti S V."/>
        </authorList>
    </citation>
    <scope>NUCLEOTIDE SEQUENCE</scope>
</reference>
<comment type="cofactor">
    <cofactor evidence="1">
        <name>pyridoxal 5'-phosphate</name>
        <dbReference type="ChEBI" id="CHEBI:597326"/>
    </cofactor>
</comment>
<dbReference type="PANTHER" id="PTHR43780">
    <property type="entry name" value="1-AMINOCYCLOPROPANE-1-CARBOXYLATE DEAMINASE-RELATED"/>
    <property type="match status" value="1"/>
</dbReference>
<dbReference type="GO" id="GO:0019148">
    <property type="term" value="F:D-cysteine desulfhydrase activity"/>
    <property type="evidence" value="ECO:0007669"/>
    <property type="project" value="TreeGrafter"/>
</dbReference>
<dbReference type="AlphaFoldDB" id="A0A6J7L0X4"/>
<protein>
    <submittedName>
        <fullName evidence="5">Unannotated protein</fullName>
    </submittedName>
</protein>